<dbReference type="Gene3D" id="1.10.1040.10">
    <property type="entry name" value="N-(1-d-carboxylethyl)-l-norvaline Dehydrogenase, domain 2"/>
    <property type="match status" value="1"/>
</dbReference>
<dbReference type="AlphaFoldDB" id="A0A9D8KDK3"/>
<dbReference type="PRINTS" id="PR00411">
    <property type="entry name" value="PNDRDTASEI"/>
</dbReference>
<evidence type="ECO:0000313" key="6">
    <source>
        <dbReference type="Proteomes" id="UP000809273"/>
    </source>
</evidence>
<gene>
    <name evidence="5" type="ORF">JW984_07965</name>
</gene>
<evidence type="ECO:0000313" key="5">
    <source>
        <dbReference type="EMBL" id="MBN1573115.1"/>
    </source>
</evidence>
<dbReference type="Gene3D" id="3.40.50.720">
    <property type="entry name" value="NAD(P)-binding Rossmann-like Domain"/>
    <property type="match status" value="1"/>
</dbReference>
<dbReference type="PANTHER" id="PTHR48075:SF5">
    <property type="entry name" value="3-HYDROXYBUTYRYL-COA DEHYDROGENASE"/>
    <property type="match status" value="1"/>
</dbReference>
<protein>
    <submittedName>
        <fullName evidence="5">3-hydroxyacyl-CoA dehydrogenase family protein</fullName>
    </submittedName>
</protein>
<dbReference type="InterPro" id="IPR022694">
    <property type="entry name" value="3-OHacyl-CoA_DH"/>
</dbReference>
<dbReference type="PANTHER" id="PTHR48075">
    <property type="entry name" value="3-HYDROXYACYL-COA DEHYDROGENASE FAMILY PROTEIN"/>
    <property type="match status" value="1"/>
</dbReference>
<dbReference type="SUPFAM" id="SSF51735">
    <property type="entry name" value="NAD(P)-binding Rossmann-fold domains"/>
    <property type="match status" value="1"/>
</dbReference>
<dbReference type="GO" id="GO:0016616">
    <property type="term" value="F:oxidoreductase activity, acting on the CH-OH group of donors, NAD or NADP as acceptor"/>
    <property type="evidence" value="ECO:0007669"/>
    <property type="project" value="InterPro"/>
</dbReference>
<feature type="domain" description="3-hydroxyacyl-CoA dehydrogenase C-terminal" evidence="3">
    <location>
        <begin position="191"/>
        <end position="281"/>
    </location>
</feature>
<feature type="site" description="Important for catalytic activity" evidence="2">
    <location>
        <position position="143"/>
    </location>
</feature>
<dbReference type="PIRSF" id="PIRSF000105">
    <property type="entry name" value="HCDH"/>
    <property type="match status" value="1"/>
</dbReference>
<dbReference type="GO" id="GO:0070403">
    <property type="term" value="F:NAD+ binding"/>
    <property type="evidence" value="ECO:0007669"/>
    <property type="project" value="InterPro"/>
</dbReference>
<accession>A0A9D8KDK3</accession>
<sequence length="313" mass="34576">MEPVQVKRALVIGAGVMGHSIAQVFAQSGVEVALVDRDKEALTKAKRLIKSNLETLAEFGHVDPDGIDEISDRVYTTRDLQDAAIKIDFAVEAVSEVPEVKEEVFLKLDALLPENVILASNTSGIDIFSTVKVKRPERLIIAHWFAPPHIIPLVEVVPGPETSKETVAKTAGLMERLGKKPVVMSKFTRSFIVNKIQNNISLAVFDLLENGWATPEDIDFAVKTSLGIRLPVVGVAQTLDFTGLDLVNDVIKSYGLQNKFIDDKVNRGHLGAKTSKGMHDYGGRTEEEILKKRDRLYLKVLELLEDIKAFEPV</sequence>
<reference evidence="5" key="1">
    <citation type="journal article" date="2021" name="Environ. Microbiol.">
        <title>Genomic characterization of three novel Desulfobacterota classes expand the metabolic and phylogenetic diversity of the phylum.</title>
        <authorList>
            <person name="Murphy C.L."/>
            <person name="Biggerstaff J."/>
            <person name="Eichhorn A."/>
            <person name="Ewing E."/>
            <person name="Shahan R."/>
            <person name="Soriano D."/>
            <person name="Stewart S."/>
            <person name="VanMol K."/>
            <person name="Walker R."/>
            <person name="Walters P."/>
            <person name="Elshahed M.S."/>
            <person name="Youssef N.H."/>
        </authorList>
    </citation>
    <scope>NUCLEOTIDE SEQUENCE</scope>
    <source>
        <strain evidence="5">Zod_Metabat.24</strain>
    </source>
</reference>
<dbReference type="GO" id="GO:0006631">
    <property type="term" value="P:fatty acid metabolic process"/>
    <property type="evidence" value="ECO:0007669"/>
    <property type="project" value="InterPro"/>
</dbReference>
<dbReference type="EMBL" id="JAFGIX010000039">
    <property type="protein sequence ID" value="MBN1573115.1"/>
    <property type="molecule type" value="Genomic_DNA"/>
</dbReference>
<evidence type="ECO:0000259" key="3">
    <source>
        <dbReference type="Pfam" id="PF00725"/>
    </source>
</evidence>
<feature type="domain" description="3-hydroxyacyl-CoA dehydrogenase NAD binding" evidence="4">
    <location>
        <begin position="11"/>
        <end position="185"/>
    </location>
</feature>
<evidence type="ECO:0000259" key="4">
    <source>
        <dbReference type="Pfam" id="PF02737"/>
    </source>
</evidence>
<reference evidence="5" key="2">
    <citation type="submission" date="2021-01" db="EMBL/GenBank/DDBJ databases">
        <authorList>
            <person name="Hahn C.R."/>
            <person name="Youssef N.H."/>
            <person name="Elshahed M."/>
        </authorList>
    </citation>
    <scope>NUCLEOTIDE SEQUENCE</scope>
    <source>
        <strain evidence="5">Zod_Metabat.24</strain>
    </source>
</reference>
<evidence type="ECO:0000256" key="2">
    <source>
        <dbReference type="PIRSR" id="PIRSR000105-1"/>
    </source>
</evidence>
<dbReference type="InterPro" id="IPR006108">
    <property type="entry name" value="3HC_DH_C"/>
</dbReference>
<name>A0A9D8KDK3_9DELT</name>
<dbReference type="InterPro" id="IPR013328">
    <property type="entry name" value="6PGD_dom2"/>
</dbReference>
<dbReference type="InterPro" id="IPR036291">
    <property type="entry name" value="NAD(P)-bd_dom_sf"/>
</dbReference>
<dbReference type="InterPro" id="IPR008927">
    <property type="entry name" value="6-PGluconate_DH-like_C_sf"/>
</dbReference>
<evidence type="ECO:0000256" key="1">
    <source>
        <dbReference type="ARBA" id="ARBA00023002"/>
    </source>
</evidence>
<dbReference type="InterPro" id="IPR006176">
    <property type="entry name" value="3-OHacyl-CoA_DH_NAD-bd"/>
</dbReference>
<comment type="caution">
    <text evidence="5">The sequence shown here is derived from an EMBL/GenBank/DDBJ whole genome shotgun (WGS) entry which is preliminary data.</text>
</comment>
<organism evidence="5 6">
    <name type="scientific">Candidatus Zymogenus saltonus</name>
    <dbReference type="NCBI Taxonomy" id="2844893"/>
    <lineage>
        <taxon>Bacteria</taxon>
        <taxon>Deltaproteobacteria</taxon>
        <taxon>Candidatus Zymogenia</taxon>
        <taxon>Candidatus Zymogeniales</taxon>
        <taxon>Candidatus Zymogenaceae</taxon>
        <taxon>Candidatus Zymogenus</taxon>
    </lineage>
</organism>
<dbReference type="SUPFAM" id="SSF48179">
    <property type="entry name" value="6-phosphogluconate dehydrogenase C-terminal domain-like"/>
    <property type="match status" value="1"/>
</dbReference>
<dbReference type="Pfam" id="PF02737">
    <property type="entry name" value="3HCDH_N"/>
    <property type="match status" value="1"/>
</dbReference>
<keyword evidence="1" id="KW-0560">Oxidoreductase</keyword>
<dbReference type="Proteomes" id="UP000809273">
    <property type="component" value="Unassembled WGS sequence"/>
</dbReference>
<proteinExistence type="predicted"/>
<dbReference type="Pfam" id="PF00725">
    <property type="entry name" value="3HCDH"/>
    <property type="match status" value="1"/>
</dbReference>